<dbReference type="EMBL" id="LODT01000028">
    <property type="protein sequence ID" value="KYQ93027.1"/>
    <property type="molecule type" value="Genomic_DNA"/>
</dbReference>
<evidence type="ECO:0000256" key="2">
    <source>
        <dbReference type="SAM" id="MobiDB-lite"/>
    </source>
</evidence>
<dbReference type="Pfam" id="PF17751">
    <property type="entry name" value="SKICH"/>
    <property type="match status" value="1"/>
</dbReference>
<evidence type="ECO:0000256" key="1">
    <source>
        <dbReference type="SAM" id="Coils"/>
    </source>
</evidence>
<evidence type="ECO:0000313" key="4">
    <source>
        <dbReference type="EMBL" id="KYQ93027.1"/>
    </source>
</evidence>
<name>A0A151ZGH7_TIELA</name>
<feature type="coiled-coil region" evidence="1">
    <location>
        <begin position="383"/>
        <end position="499"/>
    </location>
</feature>
<evidence type="ECO:0000313" key="5">
    <source>
        <dbReference type="Proteomes" id="UP000076078"/>
    </source>
</evidence>
<dbReference type="OrthoDB" id="20939at2759"/>
<keyword evidence="5" id="KW-1185">Reference proteome</keyword>
<dbReference type="STRING" id="361077.A0A151ZGH7"/>
<proteinExistence type="predicted"/>
<protein>
    <recommendedName>
        <fullName evidence="3">SKICH domain-containing protein</fullName>
    </recommendedName>
</protein>
<dbReference type="Gene3D" id="2.60.40.2840">
    <property type="match status" value="1"/>
</dbReference>
<dbReference type="FunCoup" id="A0A151ZGH7">
    <property type="interactions" value="259"/>
</dbReference>
<comment type="caution">
    <text evidence="4">The sequence shown here is derived from an EMBL/GenBank/DDBJ whole genome shotgun (WGS) entry which is preliminary data.</text>
</comment>
<dbReference type="Proteomes" id="UP000076078">
    <property type="component" value="Unassembled WGS sequence"/>
</dbReference>
<dbReference type="InParanoid" id="A0A151ZGH7"/>
<evidence type="ECO:0000259" key="3">
    <source>
        <dbReference type="Pfam" id="PF17751"/>
    </source>
</evidence>
<feature type="region of interest" description="Disordered" evidence="2">
    <location>
        <begin position="262"/>
        <end position="281"/>
    </location>
</feature>
<keyword evidence="1" id="KW-0175">Coiled coil</keyword>
<sequence length="782" mass="92086">MTDTESKVNSLAEAFKHDRVTIYNVLKKNNFSLDEAAFELSEMPVVVQPVQFPVQQPIPQYPNIPQPIPNRVQPNLFVPPPPIKQQPIVQKKPQQQEDDEDVVYTEITKQLGDTGLTESTIYDIHKQGGKNLGNTVRTIKTMTYNPTEEHKKMEEIQKKYEQEQKLKEMMELESKAIEQERMEMEHVMRQIEKERVERERLERMEREKFESLRKTQEANKKMIEERKKQEMMAQIEAQKNMEDKKRKEMMAQLEAQKKLEEKRRELEQKEKESLTKEQDLKRQIEAKAQEEMRRKEEETRLRLEQKRFEELRKVEESKRLELEKKRIEAEQKILATQKLLLEKEQSEAKAREQLEIKSRMAQDMLKQQEEFATLKEISHNKLIESQKKEILDFQMQIDILKQKEFQAQQENVNMSKKSQLEIENLRLRLAMEEELKTKENQLKRENEEILRQQIHDLESQKEMQRIQILELENIKKKQILELEHELQSKQNELNQTKKSNFITLTIELDSAQKDQINVDWALESKYEATANYWIGIYPTHQPKNERYLVFKVIKGAEGTVSFPSIIPGHYEARLFRDKYSLLQTSSSVQVGPTVNIGVHVIGDQINVTFDVPSQPDYNYSRDWVGIYTLTARNKKYSESLYANATKSVTFASPRVPGIYEVRYFVYPTKYNEQVKSTFELVDNDSVVISTPIASPEEEFKVEYTINTIQPSTSDWVGIFSVDEENNKNYISSKYTNGTGHGELNLNAPSKPGEYEVRFFSYTKGKYITHKISNRFLVTGISN</sequence>
<dbReference type="InterPro" id="IPR041611">
    <property type="entry name" value="SKICH"/>
</dbReference>
<reference evidence="4 5" key="1">
    <citation type="submission" date="2015-12" db="EMBL/GenBank/DDBJ databases">
        <title>Dictyostelia acquired genes for synthesis and detection of signals that induce cell-type specialization by lateral gene transfer from prokaryotes.</title>
        <authorList>
            <person name="Gloeckner G."/>
            <person name="Schaap P."/>
        </authorList>
    </citation>
    <scope>NUCLEOTIDE SEQUENCE [LARGE SCALE GENOMIC DNA]</scope>
    <source>
        <strain evidence="4 5">TK</strain>
    </source>
</reference>
<feature type="domain" description="SKICH" evidence="3">
    <location>
        <begin position="694"/>
        <end position="743"/>
    </location>
</feature>
<dbReference type="AlphaFoldDB" id="A0A151ZGH7"/>
<dbReference type="OMA" id="HYEARIF"/>
<organism evidence="4 5">
    <name type="scientific">Tieghemostelium lacteum</name>
    <name type="common">Slime mold</name>
    <name type="synonym">Dictyostelium lacteum</name>
    <dbReference type="NCBI Taxonomy" id="361077"/>
    <lineage>
        <taxon>Eukaryota</taxon>
        <taxon>Amoebozoa</taxon>
        <taxon>Evosea</taxon>
        <taxon>Eumycetozoa</taxon>
        <taxon>Dictyostelia</taxon>
        <taxon>Dictyosteliales</taxon>
        <taxon>Raperosteliaceae</taxon>
        <taxon>Tieghemostelium</taxon>
    </lineage>
</organism>
<gene>
    <name evidence="4" type="ORF">DLAC_05636</name>
</gene>
<accession>A0A151ZGH7</accession>